<feature type="transmembrane region" description="Helical" evidence="6">
    <location>
        <begin position="46"/>
        <end position="68"/>
    </location>
</feature>
<dbReference type="EMBL" id="FOZN01000001">
    <property type="protein sequence ID" value="SFS00911.1"/>
    <property type="molecule type" value="Genomic_DNA"/>
</dbReference>
<feature type="transmembrane region" description="Helical" evidence="6">
    <location>
        <begin position="89"/>
        <end position="106"/>
    </location>
</feature>
<evidence type="ECO:0000256" key="6">
    <source>
        <dbReference type="SAM" id="Phobius"/>
    </source>
</evidence>
<keyword evidence="8" id="KW-1185">Reference proteome</keyword>
<dbReference type="RefSeq" id="WP_092915512.1">
    <property type="nucleotide sequence ID" value="NZ_FOZN01000001.1"/>
</dbReference>
<gene>
    <name evidence="7" type="ORF">SAMN04487783_0497</name>
</gene>
<keyword evidence="2 6" id="KW-0812">Transmembrane</keyword>
<evidence type="ECO:0008006" key="9">
    <source>
        <dbReference type="Google" id="ProtNLM"/>
    </source>
</evidence>
<evidence type="ECO:0000256" key="2">
    <source>
        <dbReference type="ARBA" id="ARBA00022692"/>
    </source>
</evidence>
<evidence type="ECO:0000313" key="7">
    <source>
        <dbReference type="EMBL" id="SFS00911.1"/>
    </source>
</evidence>
<name>A0AA94HKN1_9MICO</name>
<evidence type="ECO:0000313" key="8">
    <source>
        <dbReference type="Proteomes" id="UP000198506"/>
    </source>
</evidence>
<sequence length="155" mass="16668">MTDPNAQPYAGPPADGAQPYAAPAAGGGQPAPAASAPLSAAEDAQWAMLSHFLNVIAVIPALIIFMMFKDRGQRVAVESKEALNWSINIAGVVIVLNIANVILGFIPVLGLFAWILVTVLLFAIYIAHIIFCIKGGMKVKDGGSYRYPWNYRWIK</sequence>
<proteinExistence type="predicted"/>
<evidence type="ECO:0000256" key="4">
    <source>
        <dbReference type="ARBA" id="ARBA00023136"/>
    </source>
</evidence>
<keyword evidence="3 6" id="KW-1133">Transmembrane helix</keyword>
<dbReference type="Proteomes" id="UP000198506">
    <property type="component" value="Unassembled WGS sequence"/>
</dbReference>
<keyword evidence="4 6" id="KW-0472">Membrane</keyword>
<comment type="subcellular location">
    <subcellularLocation>
        <location evidence="1">Membrane</location>
        <topology evidence="1">Multi-pass membrane protein</topology>
    </subcellularLocation>
</comment>
<evidence type="ECO:0000256" key="5">
    <source>
        <dbReference type="SAM" id="MobiDB-lite"/>
    </source>
</evidence>
<feature type="region of interest" description="Disordered" evidence="5">
    <location>
        <begin position="1"/>
        <end position="28"/>
    </location>
</feature>
<accession>A0AA94HKN1</accession>
<dbReference type="InterPro" id="IPR019109">
    <property type="entry name" value="MamF_MmsF"/>
</dbReference>
<comment type="caution">
    <text evidence="7">The sequence shown here is derived from an EMBL/GenBank/DDBJ whole genome shotgun (WGS) entry which is preliminary data.</text>
</comment>
<organism evidence="7 8">
    <name type="scientific">Agrococcus baldri</name>
    <dbReference type="NCBI Taxonomy" id="153730"/>
    <lineage>
        <taxon>Bacteria</taxon>
        <taxon>Bacillati</taxon>
        <taxon>Actinomycetota</taxon>
        <taxon>Actinomycetes</taxon>
        <taxon>Micrococcales</taxon>
        <taxon>Microbacteriaceae</taxon>
        <taxon>Agrococcus</taxon>
    </lineage>
</organism>
<dbReference type="Pfam" id="PF09685">
    <property type="entry name" value="MamF_MmsF"/>
    <property type="match status" value="1"/>
</dbReference>
<feature type="transmembrane region" description="Helical" evidence="6">
    <location>
        <begin position="112"/>
        <end position="133"/>
    </location>
</feature>
<protein>
    <recommendedName>
        <fullName evidence="9">DUF4870 domain-containing protein</fullName>
    </recommendedName>
</protein>
<dbReference type="AlphaFoldDB" id="A0AA94HKN1"/>
<evidence type="ECO:0000256" key="3">
    <source>
        <dbReference type="ARBA" id="ARBA00022989"/>
    </source>
</evidence>
<reference evidence="7 8" key="1">
    <citation type="submission" date="2016-10" db="EMBL/GenBank/DDBJ databases">
        <authorList>
            <person name="Varghese N."/>
            <person name="Submissions S."/>
        </authorList>
    </citation>
    <scope>NUCLEOTIDE SEQUENCE [LARGE SCALE GENOMIC DNA]</scope>
    <source>
        <strain evidence="7 8">IAM 15147</strain>
    </source>
</reference>
<evidence type="ECO:0000256" key="1">
    <source>
        <dbReference type="ARBA" id="ARBA00004141"/>
    </source>
</evidence>